<organism evidence="1 2">
    <name type="scientific">Hymenobacter properus</name>
    <dbReference type="NCBI Taxonomy" id="2791026"/>
    <lineage>
        <taxon>Bacteria</taxon>
        <taxon>Pseudomonadati</taxon>
        <taxon>Bacteroidota</taxon>
        <taxon>Cytophagia</taxon>
        <taxon>Cytophagales</taxon>
        <taxon>Hymenobacteraceae</taxon>
        <taxon>Hymenobacter</taxon>
    </lineage>
</organism>
<evidence type="ECO:0000313" key="2">
    <source>
        <dbReference type="Proteomes" id="UP000645610"/>
    </source>
</evidence>
<sequence length="297" mass="32771">MKATNWVLALAMAGNAACQHQTPPTAAVEGATAAPLAAASAPEVAPLPKPSATEPKDTLTPEMLQALQRYDFSPLLQTVTGKDSVASSHVHNGFFGPDHYRIEVVFTEVRRDSAQPALYHLRGQDRYKSVVTPFAGTFTVTQLADQAPYSAARVAMAKRDGYELRNDPNLYSALGKFELREDSTRRGAGVFRGRVAFDWQLLESGSLVLSSRDGKGSTQGGDVKFEGTWTHAATHRTYPVVWVENIFTYAGARNVLKDFFIGERDPDFNPKYAKLGWNSYWENDEWWAKPTKPALSL</sequence>
<dbReference type="RefSeq" id="WP_196285309.1">
    <property type="nucleotide sequence ID" value="NZ_JADQDP010000001.1"/>
</dbReference>
<evidence type="ECO:0000313" key="1">
    <source>
        <dbReference type="EMBL" id="MBF9140981.1"/>
    </source>
</evidence>
<gene>
    <name evidence="1" type="ORF">I2I01_05010</name>
</gene>
<protein>
    <submittedName>
        <fullName evidence="1">Uncharacterized protein</fullName>
    </submittedName>
</protein>
<accession>A0A931BG09</accession>
<name>A0A931BG09_9BACT</name>
<dbReference type="AlphaFoldDB" id="A0A931BG09"/>
<dbReference type="Proteomes" id="UP000645610">
    <property type="component" value="Unassembled WGS sequence"/>
</dbReference>
<reference evidence="1 2" key="1">
    <citation type="submission" date="2020-11" db="EMBL/GenBank/DDBJ databases">
        <authorList>
            <person name="Kim M.K."/>
        </authorList>
    </citation>
    <scope>NUCLEOTIDE SEQUENCE [LARGE SCALE GENOMIC DNA]</scope>
    <source>
        <strain evidence="1 2">BT439</strain>
    </source>
</reference>
<keyword evidence="2" id="KW-1185">Reference proteome</keyword>
<dbReference type="EMBL" id="JADQDP010000001">
    <property type="protein sequence ID" value="MBF9140981.1"/>
    <property type="molecule type" value="Genomic_DNA"/>
</dbReference>
<proteinExistence type="predicted"/>
<comment type="caution">
    <text evidence="1">The sequence shown here is derived from an EMBL/GenBank/DDBJ whole genome shotgun (WGS) entry which is preliminary data.</text>
</comment>